<organism evidence="11 12">
    <name type="scientific">Hydrogenophilus thermoluteolus</name>
    <name type="common">Pseudomonas hydrogenothermophila</name>
    <dbReference type="NCBI Taxonomy" id="297"/>
    <lineage>
        <taxon>Bacteria</taxon>
        <taxon>Pseudomonadati</taxon>
        <taxon>Pseudomonadota</taxon>
        <taxon>Hydrogenophilia</taxon>
        <taxon>Hydrogenophilales</taxon>
        <taxon>Hydrogenophilaceae</taxon>
        <taxon>Hydrogenophilus</taxon>
    </lineage>
</organism>
<dbReference type="InterPro" id="IPR045378">
    <property type="entry name" value="LNT_N"/>
</dbReference>
<dbReference type="CDD" id="cd07571">
    <property type="entry name" value="ALP_N-acyl_transferase"/>
    <property type="match status" value="1"/>
</dbReference>
<dbReference type="Gene3D" id="3.60.110.10">
    <property type="entry name" value="Carbon-nitrogen hydrolase"/>
    <property type="match status" value="1"/>
</dbReference>
<proteinExistence type="inferred from homology"/>
<dbReference type="UniPathway" id="UPA00666"/>
<dbReference type="NCBIfam" id="TIGR00546">
    <property type="entry name" value="lnt"/>
    <property type="match status" value="1"/>
</dbReference>
<feature type="transmembrane region" description="Helical" evidence="9">
    <location>
        <begin position="30"/>
        <end position="51"/>
    </location>
</feature>
<dbReference type="RefSeq" id="WP_119334735.1">
    <property type="nucleotide sequence ID" value="NZ_AP018558.1"/>
</dbReference>
<accession>A0A2Z6DWU9</accession>
<evidence type="ECO:0000256" key="1">
    <source>
        <dbReference type="ARBA" id="ARBA00004651"/>
    </source>
</evidence>
<sequence>MNRSFAIPAALLHRPWVLWLVCWSVGGGVALFSFAPFGWWPLLMVGLAWLFRTLARAAYLRDAAAASGFFAHGYFTVGLSWLAVALARYGGLPWGVAAVAVALLAAYLALWWAIAGGITHWLWRRLGTVRALVPAALWTLAEWGRGGLLTGFPWLMPGFAAAHDAGPLALFNGWFPIVGALGVTFLMVALAAAWGNAPRRLQTWGITFGVCVAGWGLGQIAWSEPAAPPVTVSVIQTVVAQDEKWDTRRWQTHFTELTRKVARAKGAVVVTPETVLPLFESDLPQTWRAALAAAFAQGNDAHAPDASNRTLLLGLFRRDATGIHNALTTLDGRWHYDKRQLVPFGEFVPPGFHWFVRWLAIPFADQVPGVANPSLGAWQRAHWAANICYESAFARWVVRDVRRGAQILVNASNFAWYGKTHGQWQHAQIGRARALETARPWIQAVNAGVSAVFDAQGRTVAIAAPWRDAVLDAVIVPQQGLTPFVRWGGEASVVFLALALLGAVLSRRGRNRVRC</sequence>
<dbReference type="EMBL" id="AP018558">
    <property type="protein sequence ID" value="BBD76944.1"/>
    <property type="molecule type" value="Genomic_DNA"/>
</dbReference>
<keyword evidence="3 9" id="KW-1003">Cell membrane</keyword>
<evidence type="ECO:0000256" key="3">
    <source>
        <dbReference type="ARBA" id="ARBA00022475"/>
    </source>
</evidence>
<feature type="transmembrane region" description="Helical" evidence="9">
    <location>
        <begin position="63"/>
        <end position="84"/>
    </location>
</feature>
<dbReference type="GO" id="GO:0042158">
    <property type="term" value="P:lipoprotein biosynthetic process"/>
    <property type="evidence" value="ECO:0007669"/>
    <property type="project" value="UniProtKB-UniRule"/>
</dbReference>
<feature type="transmembrane region" description="Helical" evidence="9">
    <location>
        <begin position="484"/>
        <end position="505"/>
    </location>
</feature>
<dbReference type="PROSITE" id="PS50263">
    <property type="entry name" value="CN_HYDROLASE"/>
    <property type="match status" value="1"/>
</dbReference>
<dbReference type="AlphaFoldDB" id="A0A2Z6DWU9"/>
<dbReference type="InterPro" id="IPR036526">
    <property type="entry name" value="C-N_Hydrolase_sf"/>
</dbReference>
<dbReference type="GO" id="GO:0016410">
    <property type="term" value="F:N-acyltransferase activity"/>
    <property type="evidence" value="ECO:0007669"/>
    <property type="project" value="UniProtKB-UniRule"/>
</dbReference>
<dbReference type="KEGG" id="htl:HPTL_0676"/>
<evidence type="ECO:0000256" key="9">
    <source>
        <dbReference type="HAMAP-Rule" id="MF_01148"/>
    </source>
</evidence>
<keyword evidence="7 9" id="KW-0472">Membrane</keyword>
<dbReference type="HAMAP" id="MF_01148">
    <property type="entry name" value="Lnt"/>
    <property type="match status" value="1"/>
</dbReference>
<evidence type="ECO:0000256" key="5">
    <source>
        <dbReference type="ARBA" id="ARBA00022692"/>
    </source>
</evidence>
<dbReference type="PANTHER" id="PTHR38686:SF1">
    <property type="entry name" value="APOLIPOPROTEIN N-ACYLTRANSFERASE"/>
    <property type="match status" value="1"/>
</dbReference>
<keyword evidence="4 9" id="KW-0808">Transferase</keyword>
<dbReference type="GO" id="GO:0005886">
    <property type="term" value="C:plasma membrane"/>
    <property type="evidence" value="ECO:0007669"/>
    <property type="project" value="UniProtKB-SubCell"/>
</dbReference>
<dbReference type="OrthoDB" id="9804277at2"/>
<evidence type="ECO:0000259" key="10">
    <source>
        <dbReference type="PROSITE" id="PS50263"/>
    </source>
</evidence>
<comment type="subcellular location">
    <subcellularLocation>
        <location evidence="1 9">Cell membrane</location>
        <topology evidence="1 9">Multi-pass membrane protein</topology>
    </subcellularLocation>
</comment>
<dbReference type="SUPFAM" id="SSF56317">
    <property type="entry name" value="Carbon-nitrogen hydrolase"/>
    <property type="match status" value="1"/>
</dbReference>
<evidence type="ECO:0000256" key="6">
    <source>
        <dbReference type="ARBA" id="ARBA00022989"/>
    </source>
</evidence>
<dbReference type="InterPro" id="IPR004563">
    <property type="entry name" value="Apolipo_AcylTrfase"/>
</dbReference>
<dbReference type="EC" id="2.3.1.269" evidence="9"/>
<evidence type="ECO:0000256" key="2">
    <source>
        <dbReference type="ARBA" id="ARBA00010065"/>
    </source>
</evidence>
<feature type="transmembrane region" description="Helical" evidence="9">
    <location>
        <begin position="174"/>
        <end position="194"/>
    </location>
</feature>
<keyword evidence="6 9" id="KW-1133">Transmembrane helix</keyword>
<reference evidence="11 12" key="1">
    <citation type="submission" date="2018-04" db="EMBL/GenBank/DDBJ databases">
        <title>Complete genome sequence of Hydrogenophilus thermoluteolus TH-1.</title>
        <authorList>
            <person name="Arai H."/>
        </authorList>
    </citation>
    <scope>NUCLEOTIDE SEQUENCE [LARGE SCALE GENOMIC DNA]</scope>
    <source>
        <strain evidence="11 12">TH-1</strain>
    </source>
</reference>
<evidence type="ECO:0000313" key="12">
    <source>
        <dbReference type="Proteomes" id="UP000262004"/>
    </source>
</evidence>
<gene>
    <name evidence="9" type="primary">lnt</name>
    <name evidence="11" type="ORF">HPTL_0676</name>
</gene>
<comment type="catalytic activity">
    <reaction evidence="9">
        <text>N-terminal S-1,2-diacyl-sn-glyceryl-L-cysteinyl-[lipoprotein] + a glycerophospholipid = N-acyl-S-1,2-diacyl-sn-glyceryl-L-cysteinyl-[lipoprotein] + a 2-acyl-sn-glycero-3-phospholipid + H(+)</text>
        <dbReference type="Rhea" id="RHEA:48228"/>
        <dbReference type="Rhea" id="RHEA-COMP:14681"/>
        <dbReference type="Rhea" id="RHEA-COMP:14684"/>
        <dbReference type="ChEBI" id="CHEBI:15378"/>
        <dbReference type="ChEBI" id="CHEBI:136912"/>
        <dbReference type="ChEBI" id="CHEBI:140656"/>
        <dbReference type="ChEBI" id="CHEBI:140657"/>
        <dbReference type="ChEBI" id="CHEBI:140660"/>
        <dbReference type="EC" id="2.3.1.269"/>
    </reaction>
</comment>
<comment type="similarity">
    <text evidence="2 9">Belongs to the CN hydrolase family. Apolipoprotein N-acyltransferase subfamily.</text>
</comment>
<dbReference type="PANTHER" id="PTHR38686">
    <property type="entry name" value="APOLIPOPROTEIN N-ACYLTRANSFERASE"/>
    <property type="match status" value="1"/>
</dbReference>
<feature type="transmembrane region" description="Helical" evidence="9">
    <location>
        <begin position="96"/>
        <end position="123"/>
    </location>
</feature>
<comment type="pathway">
    <text evidence="9">Protein modification; lipoprotein biosynthesis (N-acyl transfer).</text>
</comment>
<protein>
    <recommendedName>
        <fullName evidence="9">Apolipoprotein N-acyltransferase</fullName>
        <shortName evidence="9">ALP N-acyltransferase</shortName>
        <ecNumber evidence="9">2.3.1.269</ecNumber>
    </recommendedName>
</protein>
<keyword evidence="8 9" id="KW-0012">Acyltransferase</keyword>
<dbReference type="InterPro" id="IPR003010">
    <property type="entry name" value="C-N_Hydrolase"/>
</dbReference>
<dbReference type="Pfam" id="PF00795">
    <property type="entry name" value="CN_hydrolase"/>
    <property type="match status" value="1"/>
</dbReference>
<keyword evidence="5 9" id="KW-0812">Transmembrane</keyword>
<dbReference type="Pfam" id="PF20154">
    <property type="entry name" value="LNT_N"/>
    <property type="match status" value="1"/>
</dbReference>
<evidence type="ECO:0000256" key="7">
    <source>
        <dbReference type="ARBA" id="ARBA00023136"/>
    </source>
</evidence>
<evidence type="ECO:0000256" key="8">
    <source>
        <dbReference type="ARBA" id="ARBA00023315"/>
    </source>
</evidence>
<feature type="transmembrane region" description="Helical" evidence="9">
    <location>
        <begin position="201"/>
        <end position="222"/>
    </location>
</feature>
<keyword evidence="11" id="KW-0449">Lipoprotein</keyword>
<dbReference type="Proteomes" id="UP000262004">
    <property type="component" value="Chromosome"/>
</dbReference>
<feature type="domain" description="CN hydrolase" evidence="10">
    <location>
        <begin position="235"/>
        <end position="477"/>
    </location>
</feature>
<keyword evidence="12" id="KW-1185">Reference proteome</keyword>
<name>A0A2Z6DWU9_HYDTE</name>
<evidence type="ECO:0000256" key="4">
    <source>
        <dbReference type="ARBA" id="ARBA00022679"/>
    </source>
</evidence>
<comment type="function">
    <text evidence="9">Catalyzes the phospholipid dependent N-acylation of the N-terminal cysteine of apolipoprotein, the last step in lipoprotein maturation.</text>
</comment>
<evidence type="ECO:0000313" key="11">
    <source>
        <dbReference type="EMBL" id="BBD76944.1"/>
    </source>
</evidence>